<name>A0A0P8XWK7_PSEFL</name>
<dbReference type="Proteomes" id="UP000050349">
    <property type="component" value="Unassembled WGS sequence"/>
</dbReference>
<sequence length="50" mass="5556">MAFGKRPNDSTCCARYGLPGPAMSETFTLEQMILAGYLCSMDSRRPHEKS</sequence>
<dbReference type="EMBL" id="LJXB01000047">
    <property type="protein sequence ID" value="KPU61782.1"/>
    <property type="molecule type" value="Genomic_DNA"/>
</dbReference>
<protein>
    <submittedName>
        <fullName evidence="1">Uncharacterized protein</fullName>
    </submittedName>
</protein>
<comment type="caution">
    <text evidence="1">The sequence shown here is derived from an EMBL/GenBank/DDBJ whole genome shotgun (WGS) entry which is preliminary data.</text>
</comment>
<dbReference type="AlphaFoldDB" id="A0A0P8XWK7"/>
<accession>A0A0P8XWK7</accession>
<proteinExistence type="predicted"/>
<gene>
    <name evidence="1" type="ORF">AN403_5865</name>
</gene>
<dbReference type="PATRIC" id="fig|294.162.peg.440"/>
<evidence type="ECO:0000313" key="2">
    <source>
        <dbReference type="Proteomes" id="UP000050349"/>
    </source>
</evidence>
<evidence type="ECO:0000313" key="1">
    <source>
        <dbReference type="EMBL" id="KPU61782.1"/>
    </source>
</evidence>
<reference evidence="1 2" key="1">
    <citation type="submission" date="2015-09" db="EMBL/GenBank/DDBJ databases">
        <authorList>
            <person name="Jackson K.R."/>
            <person name="Lunt B.L."/>
            <person name="Fisher J.N.B."/>
            <person name="Gardner A.V."/>
            <person name="Bailey M.E."/>
            <person name="Deus L.M."/>
            <person name="Earl A.S."/>
            <person name="Gibby P.D."/>
            <person name="Hartmann K.A."/>
            <person name="Liu J.E."/>
            <person name="Manci A.M."/>
            <person name="Nielsen D.A."/>
            <person name="Solomon M.B."/>
            <person name="Breakwell D.P."/>
            <person name="Burnett S.H."/>
            <person name="Grose J.H."/>
        </authorList>
    </citation>
    <scope>NUCLEOTIDE SEQUENCE [LARGE SCALE GENOMIC DNA]</scope>
    <source>
        <strain evidence="1 2">S613</strain>
    </source>
</reference>
<organism evidence="1 2">
    <name type="scientific">Pseudomonas fluorescens</name>
    <dbReference type="NCBI Taxonomy" id="294"/>
    <lineage>
        <taxon>Bacteria</taxon>
        <taxon>Pseudomonadati</taxon>
        <taxon>Pseudomonadota</taxon>
        <taxon>Gammaproteobacteria</taxon>
        <taxon>Pseudomonadales</taxon>
        <taxon>Pseudomonadaceae</taxon>
        <taxon>Pseudomonas</taxon>
    </lineage>
</organism>